<dbReference type="SMART" id="SM01032">
    <property type="entry name" value="BHD_3"/>
    <property type="match status" value="1"/>
</dbReference>
<evidence type="ECO:0000259" key="9">
    <source>
        <dbReference type="SMART" id="SM01032"/>
    </source>
</evidence>
<dbReference type="InterPro" id="IPR042488">
    <property type="entry name" value="Rad4_BHD3_sf"/>
</dbReference>
<dbReference type="GO" id="GO:0003684">
    <property type="term" value="F:damaged DNA binding"/>
    <property type="evidence" value="ECO:0007669"/>
    <property type="project" value="InterPro"/>
</dbReference>
<dbReference type="Pfam" id="PF10404">
    <property type="entry name" value="BHD_2"/>
    <property type="match status" value="1"/>
</dbReference>
<evidence type="ECO:0000313" key="10">
    <source>
        <dbReference type="EMBL" id="KAK3342509.1"/>
    </source>
</evidence>
<protein>
    <submittedName>
        <fullName evidence="10">Rad4-domain-containing protein</fullName>
    </submittedName>
</protein>
<dbReference type="GO" id="GO:0000111">
    <property type="term" value="C:nucleotide-excision repair factor 2 complex"/>
    <property type="evidence" value="ECO:0007669"/>
    <property type="project" value="TreeGrafter"/>
</dbReference>
<dbReference type="GO" id="GO:0006289">
    <property type="term" value="P:nucleotide-excision repair"/>
    <property type="evidence" value="ECO:0007669"/>
    <property type="project" value="InterPro"/>
</dbReference>
<feature type="compositionally biased region" description="Basic and acidic residues" evidence="6">
    <location>
        <begin position="265"/>
        <end position="276"/>
    </location>
</feature>
<organism evidence="10 11">
    <name type="scientific">Neurospora tetraspora</name>
    <dbReference type="NCBI Taxonomy" id="94610"/>
    <lineage>
        <taxon>Eukaryota</taxon>
        <taxon>Fungi</taxon>
        <taxon>Dikarya</taxon>
        <taxon>Ascomycota</taxon>
        <taxon>Pezizomycotina</taxon>
        <taxon>Sordariomycetes</taxon>
        <taxon>Sordariomycetidae</taxon>
        <taxon>Sordariales</taxon>
        <taxon>Sordariaceae</taxon>
        <taxon>Neurospora</taxon>
    </lineage>
</organism>
<proteinExistence type="inferred from homology"/>
<dbReference type="SUPFAM" id="SSF54001">
    <property type="entry name" value="Cysteine proteinases"/>
    <property type="match status" value="1"/>
</dbReference>
<feature type="compositionally biased region" description="Acidic residues" evidence="6">
    <location>
        <begin position="856"/>
        <end position="865"/>
    </location>
</feature>
<feature type="compositionally biased region" description="Acidic residues" evidence="6">
    <location>
        <begin position="1019"/>
        <end position="1029"/>
    </location>
</feature>
<evidence type="ECO:0000313" key="11">
    <source>
        <dbReference type="Proteomes" id="UP001278500"/>
    </source>
</evidence>
<evidence type="ECO:0000256" key="4">
    <source>
        <dbReference type="ARBA" id="ARBA00023204"/>
    </source>
</evidence>
<dbReference type="AlphaFoldDB" id="A0AAE0JDJ2"/>
<evidence type="ECO:0000256" key="1">
    <source>
        <dbReference type="ARBA" id="ARBA00004123"/>
    </source>
</evidence>
<feature type="region of interest" description="Disordered" evidence="6">
    <location>
        <begin position="241"/>
        <end position="297"/>
    </location>
</feature>
<dbReference type="GeneID" id="87866011"/>
<dbReference type="Pfam" id="PF10405">
    <property type="entry name" value="BHD_3"/>
    <property type="match status" value="1"/>
</dbReference>
<comment type="caution">
    <text evidence="10">The sequence shown here is derived from an EMBL/GenBank/DDBJ whole genome shotgun (WGS) entry which is preliminary data.</text>
</comment>
<dbReference type="PANTHER" id="PTHR12135">
    <property type="entry name" value="DNA REPAIR PROTEIN XP-C / RAD4"/>
    <property type="match status" value="1"/>
</dbReference>
<feature type="domain" description="Rad4 beta-hairpin" evidence="9">
    <location>
        <begin position="904"/>
        <end position="978"/>
    </location>
</feature>
<keyword evidence="4" id="KW-0234">DNA repair</keyword>
<feature type="compositionally biased region" description="Polar residues" evidence="6">
    <location>
        <begin position="175"/>
        <end position="186"/>
    </location>
</feature>
<dbReference type="Proteomes" id="UP001278500">
    <property type="component" value="Unassembled WGS sequence"/>
</dbReference>
<feature type="domain" description="Rad4 beta-hairpin" evidence="7">
    <location>
        <begin position="752"/>
        <end position="809"/>
    </location>
</feature>
<evidence type="ECO:0000256" key="6">
    <source>
        <dbReference type="SAM" id="MobiDB-lite"/>
    </source>
</evidence>
<dbReference type="InterPro" id="IPR018325">
    <property type="entry name" value="Rad4/PNGase_transGLS-fold"/>
</dbReference>
<evidence type="ECO:0000259" key="7">
    <source>
        <dbReference type="SMART" id="SM01030"/>
    </source>
</evidence>
<dbReference type="Gene3D" id="3.90.260.10">
    <property type="entry name" value="Transglutaminase-like"/>
    <property type="match status" value="1"/>
</dbReference>
<dbReference type="GO" id="GO:0005737">
    <property type="term" value="C:cytoplasm"/>
    <property type="evidence" value="ECO:0007669"/>
    <property type="project" value="TreeGrafter"/>
</dbReference>
<gene>
    <name evidence="10" type="ORF">B0H65DRAFT_526462</name>
</gene>
<evidence type="ECO:0000256" key="5">
    <source>
        <dbReference type="ARBA" id="ARBA00023242"/>
    </source>
</evidence>
<accession>A0AAE0JDJ2</accession>
<feature type="compositionally biased region" description="Acidic residues" evidence="6">
    <location>
        <begin position="1042"/>
        <end position="1054"/>
    </location>
</feature>
<dbReference type="Pfam" id="PF03835">
    <property type="entry name" value="Rad4"/>
    <property type="match status" value="1"/>
</dbReference>
<evidence type="ECO:0000259" key="8">
    <source>
        <dbReference type="SMART" id="SM01031"/>
    </source>
</evidence>
<feature type="domain" description="Rad4 beta-hairpin" evidence="8">
    <location>
        <begin position="811"/>
        <end position="893"/>
    </location>
</feature>
<feature type="region of interest" description="Disordered" evidence="6">
    <location>
        <begin position="828"/>
        <end position="870"/>
    </location>
</feature>
<name>A0AAE0JDJ2_9PEZI</name>
<dbReference type="Gene3D" id="2.20.20.110">
    <property type="entry name" value="Rad4, beta-hairpin domain BHD1"/>
    <property type="match status" value="1"/>
</dbReference>
<dbReference type="InterPro" id="IPR018326">
    <property type="entry name" value="Rad4_beta-hairpin_dom1"/>
</dbReference>
<reference evidence="10" key="2">
    <citation type="submission" date="2023-06" db="EMBL/GenBank/DDBJ databases">
        <authorList>
            <consortium name="Lawrence Berkeley National Laboratory"/>
            <person name="Haridas S."/>
            <person name="Hensen N."/>
            <person name="Bonometti L."/>
            <person name="Westerberg I."/>
            <person name="Brannstrom I.O."/>
            <person name="Guillou S."/>
            <person name="Cros-Aarteil S."/>
            <person name="Calhoun S."/>
            <person name="Kuo A."/>
            <person name="Mondo S."/>
            <person name="Pangilinan J."/>
            <person name="Riley R."/>
            <person name="Labutti K."/>
            <person name="Andreopoulos B."/>
            <person name="Lipzen A."/>
            <person name="Chen C."/>
            <person name="Yanf M."/>
            <person name="Daum C."/>
            <person name="Ng V."/>
            <person name="Clum A."/>
            <person name="Steindorff A."/>
            <person name="Ohm R."/>
            <person name="Martin F."/>
            <person name="Silar P."/>
            <person name="Natvig D."/>
            <person name="Lalanne C."/>
            <person name="Gautier V."/>
            <person name="Ament-Velasquez S.L."/>
            <person name="Kruys A."/>
            <person name="Hutchinson M.I."/>
            <person name="Powell A.J."/>
            <person name="Barry K."/>
            <person name="Miller A.N."/>
            <person name="Grigoriev I.V."/>
            <person name="Debuchy R."/>
            <person name="Gladieux P."/>
            <person name="Thoren M.H."/>
            <person name="Johannesson H."/>
        </authorList>
    </citation>
    <scope>NUCLEOTIDE SEQUENCE</scope>
    <source>
        <strain evidence="10">CBS 560.94</strain>
    </source>
</reference>
<dbReference type="InterPro" id="IPR036985">
    <property type="entry name" value="Transglutaminase-like_sf"/>
</dbReference>
<dbReference type="RefSeq" id="XP_062680302.1">
    <property type="nucleotide sequence ID" value="XM_062828857.1"/>
</dbReference>
<dbReference type="InterPro" id="IPR004583">
    <property type="entry name" value="DNA_repair_Rad4"/>
</dbReference>
<comment type="subcellular location">
    <subcellularLocation>
        <location evidence="1">Nucleus</location>
    </subcellularLocation>
</comment>
<dbReference type="InterPro" id="IPR038765">
    <property type="entry name" value="Papain-like_cys_pep_sf"/>
</dbReference>
<dbReference type="GO" id="GO:0006298">
    <property type="term" value="P:mismatch repair"/>
    <property type="evidence" value="ECO:0007669"/>
    <property type="project" value="TreeGrafter"/>
</dbReference>
<keyword evidence="5" id="KW-0539">Nucleus</keyword>
<keyword evidence="3" id="KW-0227">DNA damage</keyword>
<keyword evidence="11" id="KW-1185">Reference proteome</keyword>
<dbReference type="SMART" id="SM01031">
    <property type="entry name" value="BHD_2"/>
    <property type="match status" value="1"/>
</dbReference>
<dbReference type="PANTHER" id="PTHR12135:SF0">
    <property type="entry name" value="DNA REPAIR PROTEIN COMPLEMENTING XP-C CELLS"/>
    <property type="match status" value="1"/>
</dbReference>
<feature type="region of interest" description="Disordered" evidence="6">
    <location>
        <begin position="175"/>
        <end position="229"/>
    </location>
</feature>
<dbReference type="EMBL" id="JAUEPP010000005">
    <property type="protein sequence ID" value="KAK3342509.1"/>
    <property type="molecule type" value="Genomic_DNA"/>
</dbReference>
<comment type="similarity">
    <text evidence="2">Belongs to the XPC family.</text>
</comment>
<evidence type="ECO:0000256" key="2">
    <source>
        <dbReference type="ARBA" id="ARBA00009525"/>
    </source>
</evidence>
<dbReference type="GO" id="GO:0003697">
    <property type="term" value="F:single-stranded DNA binding"/>
    <property type="evidence" value="ECO:0007669"/>
    <property type="project" value="TreeGrafter"/>
</dbReference>
<reference evidence="10" key="1">
    <citation type="journal article" date="2023" name="Mol. Phylogenet. Evol.">
        <title>Genome-scale phylogeny and comparative genomics of the fungal order Sordariales.</title>
        <authorList>
            <person name="Hensen N."/>
            <person name="Bonometti L."/>
            <person name="Westerberg I."/>
            <person name="Brannstrom I.O."/>
            <person name="Guillou S."/>
            <person name="Cros-Aarteil S."/>
            <person name="Calhoun S."/>
            <person name="Haridas S."/>
            <person name="Kuo A."/>
            <person name="Mondo S."/>
            <person name="Pangilinan J."/>
            <person name="Riley R."/>
            <person name="LaButti K."/>
            <person name="Andreopoulos B."/>
            <person name="Lipzen A."/>
            <person name="Chen C."/>
            <person name="Yan M."/>
            <person name="Daum C."/>
            <person name="Ng V."/>
            <person name="Clum A."/>
            <person name="Steindorff A."/>
            <person name="Ohm R.A."/>
            <person name="Martin F."/>
            <person name="Silar P."/>
            <person name="Natvig D.O."/>
            <person name="Lalanne C."/>
            <person name="Gautier V."/>
            <person name="Ament-Velasquez S.L."/>
            <person name="Kruys A."/>
            <person name="Hutchinson M.I."/>
            <person name="Powell A.J."/>
            <person name="Barry K."/>
            <person name="Miller A.N."/>
            <person name="Grigoriev I.V."/>
            <person name="Debuchy R."/>
            <person name="Gladieux P."/>
            <person name="Hiltunen Thoren M."/>
            <person name="Johannesson H."/>
        </authorList>
    </citation>
    <scope>NUCLEOTIDE SEQUENCE</scope>
    <source>
        <strain evidence="10">CBS 560.94</strain>
    </source>
</reference>
<evidence type="ECO:0000256" key="3">
    <source>
        <dbReference type="ARBA" id="ARBA00022763"/>
    </source>
</evidence>
<dbReference type="Pfam" id="PF10403">
    <property type="entry name" value="BHD_1"/>
    <property type="match status" value="1"/>
</dbReference>
<sequence>MASERALHIEDYESGIRSGLITRPQPDLRKYVGKIYEIEDRGRTLSRTVNHIIATTPIRASREDAEQLLDQYIEPISETVEFFREIKTRESHGFLDALHNVRSGPAVEVKMLRSLEDLEAIWKRAVDDAERALDKSLDELMSHLVHYQVLEALLVEQEGSERLKHLIGPSHIGSTVLSSGRQNGEPDSSGHIMIISRKRKTPGAPTTSTPRTTRASAASRRAASARGAVPDVYREMVSEARRMAVTEDPPEATTPERPLKRRRPGERPTPKVETKPVEPTVIPEPMKMDHNNEEEDDDDEELEFEDVELPQPTLQTITRDSDDEDDEELELEDIAFDSQGAFSSAIAGDVQLDLNLSAQKAAMAPHRRAIERRKALSKSEKERRMEIHKVHLLCLLAHVERRNKWCNSPKVQEALRPLLTDKMRKSLIPRASLNQYGRTESLKAGLQETSTMFKTKFQITERGLRRALWAEDEDQLKNYELPDDLETVRSKDDFLEAAKSLSGSRDVGAQLFCALLRSIGVQARLVCSLQPLACVPGAPTMPKQRKMKSLDASKGPSAADRYAAAMSKYENTATTPDPTTPSFLSGRSRLGHPNATAYNVPSMTAPPPPPPLPSVPKAKTIKGESPYPVYWVEVLDVVQQKWHPVDPLVTGTQWRPRALEPPASDKENTLTYAIAFDEDGFALDVTRRYSKAYNSKTKRQRIDGPISPTVPSSGINTGERWLRRVFLRHYTAPDFPTDLDQIELKELAALEGAEPMPRNVQDFKDHPVYALERHLRRNEVLVPGAQSTGTVSAGSKAPVERIYRRKDVVVARSREKWFRLGRVVKPGEEPVKVLPPNKRKRTSKFGGERISSPVSGDDEDDDGDLFGDYSHSLAKQGGTPLYTPLQTDLYVPPPVSSASSGKIVPKNKFGNVEVYVPSMIPAGGAHIPHERAAQAAHILGIDYAPALTGFEWKGRKGTARILGVVVPEGAAEGVRAVIDGLVDMELEEREERRRVEVWRMWRVMLRGLRIRERVFGGVGDEEEDETEEERFDREMADAPSDVSEEFYMDMDDGEGGGGFLIE</sequence>
<feature type="region of interest" description="Disordered" evidence="6">
    <location>
        <begin position="1019"/>
        <end position="1062"/>
    </location>
</feature>
<feature type="compositionally biased region" description="Low complexity" evidence="6">
    <location>
        <begin position="202"/>
        <end position="228"/>
    </location>
</feature>
<dbReference type="InterPro" id="IPR018327">
    <property type="entry name" value="BHD_2"/>
</dbReference>
<dbReference type="InterPro" id="IPR018328">
    <property type="entry name" value="Rad4_beta-hairpin_dom3"/>
</dbReference>
<dbReference type="GO" id="GO:0071942">
    <property type="term" value="C:XPC complex"/>
    <property type="evidence" value="ECO:0007669"/>
    <property type="project" value="TreeGrafter"/>
</dbReference>
<dbReference type="Gene3D" id="3.30.70.2460">
    <property type="entry name" value="Rad4, beta-hairpin domain BHD3"/>
    <property type="match status" value="1"/>
</dbReference>
<dbReference type="SMART" id="SM01030">
    <property type="entry name" value="BHD_1"/>
    <property type="match status" value="1"/>
</dbReference>